<dbReference type="InterPro" id="IPR017896">
    <property type="entry name" value="4Fe4S_Fe-S-bd"/>
</dbReference>
<dbReference type="PANTHER" id="PTHR43545">
    <property type="entry name" value="FORMATE DEHYDROGENASE, NITRATE-INDUCIBLE, IRON-SULFUR SUBUNIT"/>
    <property type="match status" value="1"/>
</dbReference>
<evidence type="ECO:0000256" key="2">
    <source>
        <dbReference type="ARBA" id="ARBA00022485"/>
    </source>
</evidence>
<dbReference type="GO" id="GO:0030313">
    <property type="term" value="C:cell envelope"/>
    <property type="evidence" value="ECO:0007669"/>
    <property type="project" value="UniProtKB-SubCell"/>
</dbReference>
<comment type="subcellular location">
    <subcellularLocation>
        <location evidence="1">Cell envelope</location>
    </subcellularLocation>
</comment>
<dbReference type="KEGG" id="dfo:Dform_01917"/>
<evidence type="ECO:0000256" key="5">
    <source>
        <dbReference type="ARBA" id="ARBA00023004"/>
    </source>
</evidence>
<keyword evidence="6" id="KW-0411">Iron-sulfur</keyword>
<gene>
    <name evidence="8" type="ORF">Dform_01917</name>
</gene>
<dbReference type="AlphaFoldDB" id="A0A1P8F9W6"/>
<reference evidence="9" key="1">
    <citation type="submission" date="2016-11" db="EMBL/GenBank/DDBJ databases">
        <title>Dehalogenimonas formicexedens sp. nov., a chlorinated alkane respiring bacterium isolated from contaminated groundwater.</title>
        <authorList>
            <person name="Key T.A."/>
            <person name="Bowman K.S."/>
            <person name="Lee I."/>
            <person name="Chun J."/>
            <person name="Albuquerque L."/>
            <person name="da Costa M.S."/>
            <person name="Rainey F.A."/>
            <person name="Moe W.M."/>
        </authorList>
    </citation>
    <scope>NUCLEOTIDE SEQUENCE [LARGE SCALE GENOMIC DNA]</scope>
    <source>
        <strain evidence="9">NSZ-14</strain>
    </source>
</reference>
<dbReference type="RefSeq" id="WP_076004800.1">
    <property type="nucleotide sequence ID" value="NZ_CP018258.1"/>
</dbReference>
<evidence type="ECO:0000313" key="9">
    <source>
        <dbReference type="Proteomes" id="UP000185934"/>
    </source>
</evidence>
<proteinExistence type="predicted"/>
<evidence type="ECO:0000256" key="6">
    <source>
        <dbReference type="ARBA" id="ARBA00023014"/>
    </source>
</evidence>
<dbReference type="OrthoDB" id="9779457at2"/>
<dbReference type="Gene3D" id="3.30.70.20">
    <property type="match status" value="2"/>
</dbReference>
<keyword evidence="4" id="KW-0677">Repeat</keyword>
<evidence type="ECO:0000256" key="3">
    <source>
        <dbReference type="ARBA" id="ARBA00022723"/>
    </source>
</evidence>
<dbReference type="PROSITE" id="PS51379">
    <property type="entry name" value="4FE4S_FER_2"/>
    <property type="match status" value="2"/>
</dbReference>
<dbReference type="SUPFAM" id="SSF54862">
    <property type="entry name" value="4Fe-4S ferredoxins"/>
    <property type="match status" value="1"/>
</dbReference>
<feature type="domain" description="4Fe-4S ferredoxin-type" evidence="7">
    <location>
        <begin position="93"/>
        <end position="122"/>
    </location>
</feature>
<dbReference type="EMBL" id="CP018258">
    <property type="protein sequence ID" value="APV45232.1"/>
    <property type="molecule type" value="Genomic_DNA"/>
</dbReference>
<dbReference type="PANTHER" id="PTHR43545:SF4">
    <property type="entry name" value="IRON-SULFUR PROTEIN"/>
    <property type="match status" value="1"/>
</dbReference>
<dbReference type="GO" id="GO:0051539">
    <property type="term" value="F:4 iron, 4 sulfur cluster binding"/>
    <property type="evidence" value="ECO:0007669"/>
    <property type="project" value="UniProtKB-KW"/>
</dbReference>
<dbReference type="Proteomes" id="UP000185934">
    <property type="component" value="Chromosome"/>
</dbReference>
<dbReference type="GO" id="GO:0046872">
    <property type="term" value="F:metal ion binding"/>
    <property type="evidence" value="ECO:0007669"/>
    <property type="project" value="UniProtKB-KW"/>
</dbReference>
<protein>
    <submittedName>
        <fullName evidence="8">Putative dimethyl sulfoxide reductase iron-sulfur subunit B</fullName>
    </submittedName>
</protein>
<accession>A0A1P8F9W6</accession>
<name>A0A1P8F9W6_9CHLR</name>
<dbReference type="Pfam" id="PF13247">
    <property type="entry name" value="Fer4_11"/>
    <property type="match status" value="1"/>
</dbReference>
<dbReference type="CDD" id="cd10561">
    <property type="entry name" value="HybA_like"/>
    <property type="match status" value="1"/>
</dbReference>
<keyword evidence="5" id="KW-0408">Iron</keyword>
<evidence type="ECO:0000313" key="8">
    <source>
        <dbReference type="EMBL" id="APV45232.1"/>
    </source>
</evidence>
<feature type="domain" description="4Fe-4S ferredoxin-type" evidence="7">
    <location>
        <begin position="61"/>
        <end position="92"/>
    </location>
</feature>
<dbReference type="STRING" id="1839801.Dform_01917"/>
<organism evidence="8 9">
    <name type="scientific">Dehalogenimonas formicexedens</name>
    <dbReference type="NCBI Taxonomy" id="1839801"/>
    <lineage>
        <taxon>Bacteria</taxon>
        <taxon>Bacillati</taxon>
        <taxon>Chloroflexota</taxon>
        <taxon>Dehalococcoidia</taxon>
        <taxon>Dehalococcoidales</taxon>
        <taxon>Dehalococcoidaceae</taxon>
        <taxon>Dehalogenimonas</taxon>
    </lineage>
</organism>
<keyword evidence="3" id="KW-0479">Metal-binding</keyword>
<sequence>MPVGMLIDTTKCILCLRCENECHNFYGLKNKRLEGSSDKPELDAYHYVVVKNYEVPTPNGTKVVGVSKRCLHCFSPACASVCPVAALHKTPEGPVVWDEGRCIGCRYCQNACPFEIPKFEWDVAWPKIQKCIFCHDQRLLKGLNPVCADVCPTQAIRFGDRADLIALAHQRIADNPDVYFDHVYGETEVGGTLKMYIGAVDMRELGFPETETEMYPNFTHEFLSRIPVEIASLALILGGIYTFRSRRMAAAGKDNSHNEKRG</sequence>
<evidence type="ECO:0000259" key="7">
    <source>
        <dbReference type="PROSITE" id="PS51379"/>
    </source>
</evidence>
<dbReference type="InterPro" id="IPR051555">
    <property type="entry name" value="FDH_Electron_Transfer_Unit"/>
</dbReference>
<evidence type="ECO:0000256" key="1">
    <source>
        <dbReference type="ARBA" id="ARBA00004196"/>
    </source>
</evidence>
<keyword evidence="2" id="KW-0004">4Fe-4S</keyword>
<keyword evidence="9" id="KW-1185">Reference proteome</keyword>
<dbReference type="InterPro" id="IPR017900">
    <property type="entry name" value="4Fe4S_Fe_S_CS"/>
</dbReference>
<dbReference type="PROSITE" id="PS00198">
    <property type="entry name" value="4FE4S_FER_1"/>
    <property type="match status" value="1"/>
</dbReference>
<evidence type="ECO:0000256" key="4">
    <source>
        <dbReference type="ARBA" id="ARBA00022737"/>
    </source>
</evidence>